<sequence length="143" mass="15774">MGKAASRTYKLRLSEQGVDLFLACHYRLAQLLRDFIPYGATFSVAVALLERMDADDIAAELETQSCLQCSGDKTCFVGSSAELAEIMQLVCERLIESDRFAQCPPVGKLYIVGLASFRTAEDKDLAEAYRRVAGEGPRRAKKS</sequence>
<evidence type="ECO:0000313" key="1">
    <source>
        <dbReference type="EMBL" id="MEN2790208.1"/>
    </source>
</evidence>
<accession>A0ABU9Y316</accession>
<name>A0ABU9Y316_9SPHN</name>
<comment type="caution">
    <text evidence="1">The sequence shown here is derived from an EMBL/GenBank/DDBJ whole genome shotgun (WGS) entry which is preliminary data.</text>
</comment>
<protein>
    <submittedName>
        <fullName evidence="1">Uncharacterized protein</fullName>
    </submittedName>
</protein>
<evidence type="ECO:0000313" key="2">
    <source>
        <dbReference type="Proteomes" id="UP001419910"/>
    </source>
</evidence>
<dbReference type="EMBL" id="JBDIME010000008">
    <property type="protein sequence ID" value="MEN2790208.1"/>
    <property type="molecule type" value="Genomic_DNA"/>
</dbReference>
<dbReference type="RefSeq" id="WP_343889117.1">
    <property type="nucleotide sequence ID" value="NZ_BAAAEH010000016.1"/>
</dbReference>
<organism evidence="1 2">
    <name type="scientific">Sphingomonas oligophenolica</name>
    <dbReference type="NCBI Taxonomy" id="301154"/>
    <lineage>
        <taxon>Bacteria</taxon>
        <taxon>Pseudomonadati</taxon>
        <taxon>Pseudomonadota</taxon>
        <taxon>Alphaproteobacteria</taxon>
        <taxon>Sphingomonadales</taxon>
        <taxon>Sphingomonadaceae</taxon>
        <taxon>Sphingomonas</taxon>
    </lineage>
</organism>
<proteinExistence type="predicted"/>
<gene>
    <name evidence="1" type="ORF">ABC974_11270</name>
</gene>
<keyword evidence="2" id="KW-1185">Reference proteome</keyword>
<reference evidence="1 2" key="1">
    <citation type="submission" date="2024-05" db="EMBL/GenBank/DDBJ databases">
        <authorList>
            <person name="Liu Q."/>
            <person name="Xin Y.-H."/>
        </authorList>
    </citation>
    <scope>NUCLEOTIDE SEQUENCE [LARGE SCALE GENOMIC DNA]</scope>
    <source>
        <strain evidence="1 2">CGMCC 1.10181</strain>
    </source>
</reference>
<dbReference type="Proteomes" id="UP001419910">
    <property type="component" value="Unassembled WGS sequence"/>
</dbReference>